<dbReference type="InParanoid" id="M1AAT9"/>
<feature type="region of interest" description="Disordered" evidence="2">
    <location>
        <begin position="16"/>
        <end position="48"/>
    </location>
</feature>
<keyword evidence="1" id="KW-0175">Coiled coil</keyword>
<accession>M1AAT9</accession>
<proteinExistence type="predicted"/>
<sequence length="108" mass="12367">MKEIDVFEVPVEKLTPPNVEISHPSTKDNLKRSSLSPDEPVKPTFEELNLKDEEISSLKSKLEEKEKQIEVFGQESENLKKELNEKMQEISSLKAKEDETSLKLNQVA</sequence>
<reference evidence="3" key="2">
    <citation type="submission" date="2015-06" db="UniProtKB">
        <authorList>
            <consortium name="EnsemblPlants"/>
        </authorList>
    </citation>
    <scope>IDENTIFICATION</scope>
    <source>
        <strain evidence="3">DM1-3 516 R44</strain>
    </source>
</reference>
<dbReference type="PaxDb" id="4113-PGSC0003DMT400018539"/>
<name>M1AAT9_SOLTU</name>
<dbReference type="AlphaFoldDB" id="M1AAT9"/>
<reference evidence="4" key="1">
    <citation type="journal article" date="2011" name="Nature">
        <title>Genome sequence and analysis of the tuber crop potato.</title>
        <authorList>
            <consortium name="The Potato Genome Sequencing Consortium"/>
        </authorList>
    </citation>
    <scope>NUCLEOTIDE SEQUENCE [LARGE SCALE GENOMIC DNA]</scope>
    <source>
        <strain evidence="4">cv. DM1-3 516 R44</strain>
    </source>
</reference>
<dbReference type="Gramene" id="RHC10H1G2872.2.1">
    <property type="protein sequence ID" value="RHC10H1G2872.2.1.cds.1"/>
    <property type="gene ID" value="RHC10H1G2872.2"/>
</dbReference>
<dbReference type="Gramene" id="PGSC0003DMT400018539">
    <property type="protein sequence ID" value="PGSC0003DMT400018539"/>
    <property type="gene ID" value="PGSC0003DMG400007194"/>
</dbReference>
<feature type="coiled-coil region" evidence="1">
    <location>
        <begin position="48"/>
        <end position="100"/>
    </location>
</feature>
<evidence type="ECO:0000256" key="1">
    <source>
        <dbReference type="SAM" id="Coils"/>
    </source>
</evidence>
<evidence type="ECO:0000256" key="2">
    <source>
        <dbReference type="SAM" id="MobiDB-lite"/>
    </source>
</evidence>
<feature type="compositionally biased region" description="Basic and acidic residues" evidence="2">
    <location>
        <begin position="39"/>
        <end position="48"/>
    </location>
</feature>
<protein>
    <submittedName>
        <fullName evidence="3">Uncharacterized protein</fullName>
    </submittedName>
</protein>
<evidence type="ECO:0000313" key="3">
    <source>
        <dbReference type="EnsemblPlants" id="PGSC0003DMT400018539"/>
    </source>
</evidence>
<organism evidence="3 4">
    <name type="scientific">Solanum tuberosum</name>
    <name type="common">Potato</name>
    <dbReference type="NCBI Taxonomy" id="4113"/>
    <lineage>
        <taxon>Eukaryota</taxon>
        <taxon>Viridiplantae</taxon>
        <taxon>Streptophyta</taxon>
        <taxon>Embryophyta</taxon>
        <taxon>Tracheophyta</taxon>
        <taxon>Spermatophyta</taxon>
        <taxon>Magnoliopsida</taxon>
        <taxon>eudicotyledons</taxon>
        <taxon>Gunneridae</taxon>
        <taxon>Pentapetalae</taxon>
        <taxon>asterids</taxon>
        <taxon>lamiids</taxon>
        <taxon>Solanales</taxon>
        <taxon>Solanaceae</taxon>
        <taxon>Solanoideae</taxon>
        <taxon>Solaneae</taxon>
        <taxon>Solanum</taxon>
    </lineage>
</organism>
<dbReference type="eggNOG" id="ENOG502QVSP">
    <property type="taxonomic scope" value="Eukaryota"/>
</dbReference>
<dbReference type="HOGENOM" id="CLU_2201680_0_0_1"/>
<dbReference type="EnsemblPlants" id="PGSC0003DMT400018539">
    <property type="protein sequence ID" value="PGSC0003DMT400018539"/>
    <property type="gene ID" value="PGSC0003DMG400007194"/>
</dbReference>
<dbReference type="Proteomes" id="UP000011115">
    <property type="component" value="Unassembled WGS sequence"/>
</dbReference>
<keyword evidence="4" id="KW-1185">Reference proteome</keyword>
<evidence type="ECO:0000313" key="4">
    <source>
        <dbReference type="Proteomes" id="UP000011115"/>
    </source>
</evidence>